<protein>
    <recommendedName>
        <fullName evidence="13">G-protein coupled receptors family 1 profile domain-containing protein</fullName>
    </recommendedName>
</protein>
<keyword evidence="4 10" id="KW-0812">Transmembrane</keyword>
<keyword evidence="3" id="KW-0813">Transport</keyword>
<sequence>MCLFSLISPHPSDLPPHEAQCVRSVEQRGARGEEPPSNQQSYLPAPLATHRTLRHTADPASVPSRTPPRHTSRARELRASPSGEAPHVSEARRSTANTLRRFLLLRLPPGLFHKSNQPSPVPRKEDVQPLELAVESLCVVLTVTFSNRIPQVKHGASLEIFAVHIRGHHERYNKIYGLGIMFVPPLVFFLIGILVNKYTIMILEEMARPSGGREKNKAITNRFLISMLLRALAPPIMWIIISLLDGKFLVCAFSESVDPEPFWRLSNLTGIDVEQLLAKIPCKDMEPLRNTTSRKAAARYIKFLSQALGWSSVLLFIFFGALARLLGPLFYTPVTFQTRYWACYTDLEDKFFAEACIQQNHSFATNYMKHFFESFDKTRPQNNNNSKNAMEILADKESLYTTLYPDHLMTILETWYNCKPPVSIRNYSTPLQNETHSGSCGSDFVAKVT</sequence>
<comment type="caution">
    <text evidence="11">The sequence shown here is derived from an EMBL/GenBank/DDBJ whole genome shotgun (WGS) entry which is preliminary data.</text>
</comment>
<evidence type="ECO:0000256" key="3">
    <source>
        <dbReference type="ARBA" id="ARBA00022448"/>
    </source>
</evidence>
<evidence type="ECO:0000256" key="9">
    <source>
        <dbReference type="SAM" id="MobiDB-lite"/>
    </source>
</evidence>
<evidence type="ECO:0000256" key="4">
    <source>
        <dbReference type="ARBA" id="ARBA00022692"/>
    </source>
</evidence>
<comment type="subcellular location">
    <subcellularLocation>
        <location evidence="1">Membrane</location>
        <topology evidence="1">Multi-pass membrane protein</topology>
    </subcellularLocation>
</comment>
<keyword evidence="6" id="KW-0406">Ion transport</keyword>
<evidence type="ECO:0000256" key="2">
    <source>
        <dbReference type="ARBA" id="ARBA00008497"/>
    </source>
</evidence>
<evidence type="ECO:0000256" key="5">
    <source>
        <dbReference type="ARBA" id="ARBA00022989"/>
    </source>
</evidence>
<organism evidence="11 12">
    <name type="scientific">Pleurodeles waltl</name>
    <name type="common">Iberian ribbed newt</name>
    <dbReference type="NCBI Taxonomy" id="8319"/>
    <lineage>
        <taxon>Eukaryota</taxon>
        <taxon>Metazoa</taxon>
        <taxon>Chordata</taxon>
        <taxon>Craniata</taxon>
        <taxon>Vertebrata</taxon>
        <taxon>Euteleostomi</taxon>
        <taxon>Amphibia</taxon>
        <taxon>Batrachia</taxon>
        <taxon>Caudata</taxon>
        <taxon>Salamandroidea</taxon>
        <taxon>Salamandridae</taxon>
        <taxon>Pleurodelinae</taxon>
        <taxon>Pleurodeles</taxon>
    </lineage>
</organism>
<keyword evidence="5 10" id="KW-1133">Transmembrane helix</keyword>
<feature type="transmembrane region" description="Helical" evidence="10">
    <location>
        <begin position="308"/>
        <end position="331"/>
    </location>
</feature>
<dbReference type="Proteomes" id="UP001066276">
    <property type="component" value="Chromosome 6"/>
</dbReference>
<evidence type="ECO:0000256" key="1">
    <source>
        <dbReference type="ARBA" id="ARBA00004141"/>
    </source>
</evidence>
<dbReference type="Pfam" id="PF14798">
    <property type="entry name" value="Ca_hom_mod"/>
    <property type="match status" value="1"/>
</dbReference>
<feature type="region of interest" description="Disordered" evidence="9">
    <location>
        <begin position="24"/>
        <end position="93"/>
    </location>
</feature>
<dbReference type="PANTHER" id="PTHR32261">
    <property type="entry name" value="CALCIUM HOMEOSTASIS MODULATOR PROTEIN"/>
    <property type="match status" value="1"/>
</dbReference>
<keyword evidence="12" id="KW-1185">Reference proteome</keyword>
<dbReference type="PANTHER" id="PTHR32261:SF7">
    <property type="entry name" value="CALCIUM HOMEOSTASIS MODULATOR PROTEIN 3"/>
    <property type="match status" value="1"/>
</dbReference>
<proteinExistence type="inferred from homology"/>
<dbReference type="GO" id="GO:0005261">
    <property type="term" value="F:monoatomic cation channel activity"/>
    <property type="evidence" value="ECO:0007669"/>
    <property type="project" value="TreeGrafter"/>
</dbReference>
<gene>
    <name evidence="11" type="ORF">NDU88_007066</name>
</gene>
<keyword evidence="8" id="KW-0407">Ion channel</keyword>
<evidence type="ECO:0000256" key="6">
    <source>
        <dbReference type="ARBA" id="ARBA00023065"/>
    </source>
</evidence>
<dbReference type="GO" id="GO:1904669">
    <property type="term" value="P:ATP export"/>
    <property type="evidence" value="ECO:0007669"/>
    <property type="project" value="UniProtKB-ARBA"/>
</dbReference>
<feature type="transmembrane region" description="Helical" evidence="10">
    <location>
        <begin position="223"/>
        <end position="244"/>
    </location>
</feature>
<name>A0AAV7QJL0_PLEWA</name>
<evidence type="ECO:0000256" key="8">
    <source>
        <dbReference type="ARBA" id="ARBA00023303"/>
    </source>
</evidence>
<feature type="compositionally biased region" description="Basic and acidic residues" evidence="9">
    <location>
        <begin position="25"/>
        <end position="34"/>
    </location>
</feature>
<evidence type="ECO:0000313" key="11">
    <source>
        <dbReference type="EMBL" id="KAJ1140721.1"/>
    </source>
</evidence>
<feature type="transmembrane region" description="Helical" evidence="10">
    <location>
        <begin position="175"/>
        <end position="196"/>
    </location>
</feature>
<evidence type="ECO:0000256" key="7">
    <source>
        <dbReference type="ARBA" id="ARBA00023136"/>
    </source>
</evidence>
<reference evidence="11" key="1">
    <citation type="journal article" date="2022" name="bioRxiv">
        <title>Sequencing and chromosome-scale assembly of the giantPleurodeles waltlgenome.</title>
        <authorList>
            <person name="Brown T."/>
            <person name="Elewa A."/>
            <person name="Iarovenko S."/>
            <person name="Subramanian E."/>
            <person name="Araus A.J."/>
            <person name="Petzold A."/>
            <person name="Susuki M."/>
            <person name="Suzuki K.-i.T."/>
            <person name="Hayashi T."/>
            <person name="Toyoda A."/>
            <person name="Oliveira C."/>
            <person name="Osipova E."/>
            <person name="Leigh N.D."/>
            <person name="Simon A."/>
            <person name="Yun M.H."/>
        </authorList>
    </citation>
    <scope>NUCLEOTIDE SEQUENCE</scope>
    <source>
        <strain evidence="11">20211129_DDA</strain>
        <tissue evidence="11">Liver</tissue>
    </source>
</reference>
<dbReference type="InterPro" id="IPR029569">
    <property type="entry name" value="CALHM"/>
</dbReference>
<evidence type="ECO:0000313" key="12">
    <source>
        <dbReference type="Proteomes" id="UP001066276"/>
    </source>
</evidence>
<dbReference type="AlphaFoldDB" id="A0AAV7QJL0"/>
<dbReference type="GO" id="GO:0005886">
    <property type="term" value="C:plasma membrane"/>
    <property type="evidence" value="ECO:0007669"/>
    <property type="project" value="TreeGrafter"/>
</dbReference>
<comment type="similarity">
    <text evidence="2">Belongs to the CALHM family.</text>
</comment>
<accession>A0AAV7QJL0</accession>
<evidence type="ECO:0008006" key="13">
    <source>
        <dbReference type="Google" id="ProtNLM"/>
    </source>
</evidence>
<dbReference type="EMBL" id="JANPWB010000010">
    <property type="protein sequence ID" value="KAJ1140721.1"/>
    <property type="molecule type" value="Genomic_DNA"/>
</dbReference>
<keyword evidence="7 10" id="KW-0472">Membrane</keyword>
<evidence type="ECO:0000256" key="10">
    <source>
        <dbReference type="SAM" id="Phobius"/>
    </source>
</evidence>